<organism evidence="2 3">
    <name type="scientific">Mycobacteroides abscessus subsp. bolletii CRM-0020</name>
    <dbReference type="NCBI Taxonomy" id="1306401"/>
    <lineage>
        <taxon>Bacteria</taxon>
        <taxon>Bacillati</taxon>
        <taxon>Actinomycetota</taxon>
        <taxon>Actinomycetes</taxon>
        <taxon>Mycobacteriales</taxon>
        <taxon>Mycobacteriaceae</taxon>
        <taxon>Mycobacteroides</taxon>
        <taxon>Mycobacteroides abscessus</taxon>
    </lineage>
</organism>
<dbReference type="EMBL" id="ATFQ01000003">
    <property type="protein sequence ID" value="EPQ25282.1"/>
    <property type="molecule type" value="Genomic_DNA"/>
</dbReference>
<reference evidence="2 3" key="1">
    <citation type="journal article" date="2013" name="Genome Announc.">
        <title>Genome Sequence of an Epidemic Isolate of Mycobacterium abscessus subsp. bolletii from Rio de Janeiro, Brazil.</title>
        <authorList>
            <person name="Davidson R.M."/>
            <person name="Reynolds P.R."/>
            <person name="Farias-Hesson E."/>
            <person name="Duarte R.S."/>
            <person name="Jackson M."/>
            <person name="Strong M."/>
        </authorList>
    </citation>
    <scope>NUCLEOTIDE SEQUENCE [LARGE SCALE GENOMIC DNA]</scope>
    <source>
        <strain evidence="2 3">CRM-0020</strain>
    </source>
</reference>
<dbReference type="Gene3D" id="3.40.710.10">
    <property type="entry name" value="DD-peptidase/beta-lactamase superfamily"/>
    <property type="match status" value="1"/>
</dbReference>
<dbReference type="PANTHER" id="PTHR46825">
    <property type="entry name" value="D-ALANYL-D-ALANINE-CARBOXYPEPTIDASE/ENDOPEPTIDASE AMPH"/>
    <property type="match status" value="1"/>
</dbReference>
<proteinExistence type="predicted"/>
<comment type="caution">
    <text evidence="2">The sequence shown here is derived from an EMBL/GenBank/DDBJ whole genome shotgun (WGS) entry which is preliminary data.</text>
</comment>
<accession>A0A829I0G5</accession>
<sequence>MPELSTRCFDESSLMRRILSIVLTIALLVSACGKHSAIVVAELDPQTTAKLDSAINEILTSAAVPGAIVGVWGPKGQYVRTFGVANTATRAPLRPDFYHRIGSVTKTFTVTAVLQLVDEGKVELDDPIAKYVDKVPNGNKITLRELARMQSGLFNYSMSLAFSRDLEADPRRQYSTHELLDYAFAQPSNFVPGQSYEYSNTNAVLLGQVVEKVSGQTLPAFVQEHITGPLGMRHTSFPDTNAIPDPHARGYTQLTPTGSLVDSTDWNPSWASWAGAMISTLDDLRIWVPALATGVLLKPDTQQQRLQTVAMPPVPDDIRYGLGIFDARGWIGHNGSIPGYQTLAIYSPAEQTTVVALLNTDVAKQPAQPSTLFGTAITKVISPDHVFLLENAIPQPR</sequence>
<dbReference type="AlphaFoldDB" id="A0A829I0G5"/>
<dbReference type="InterPro" id="IPR001466">
    <property type="entry name" value="Beta-lactam-related"/>
</dbReference>
<protein>
    <submittedName>
        <fullName evidence="2">Beta-lactamase</fullName>
    </submittedName>
</protein>
<dbReference type="SUPFAM" id="SSF56601">
    <property type="entry name" value="beta-lactamase/transpeptidase-like"/>
    <property type="match status" value="1"/>
</dbReference>
<evidence type="ECO:0000313" key="3">
    <source>
        <dbReference type="Proteomes" id="UP000014969"/>
    </source>
</evidence>
<dbReference type="PANTHER" id="PTHR46825:SF7">
    <property type="entry name" value="D-ALANYL-D-ALANINE CARBOXYPEPTIDASE"/>
    <property type="match status" value="1"/>
</dbReference>
<feature type="domain" description="Beta-lactamase-related" evidence="1">
    <location>
        <begin position="51"/>
        <end position="364"/>
    </location>
</feature>
<evidence type="ECO:0000259" key="1">
    <source>
        <dbReference type="Pfam" id="PF00144"/>
    </source>
</evidence>
<dbReference type="Proteomes" id="UP000014969">
    <property type="component" value="Unassembled WGS sequence"/>
</dbReference>
<gene>
    <name evidence="2" type="ORF">J108_01535</name>
</gene>
<dbReference type="PROSITE" id="PS51257">
    <property type="entry name" value="PROKAR_LIPOPROTEIN"/>
    <property type="match status" value="1"/>
</dbReference>
<name>A0A829I0G5_9MYCO</name>
<dbReference type="InterPro" id="IPR050491">
    <property type="entry name" value="AmpC-like"/>
</dbReference>
<evidence type="ECO:0000313" key="2">
    <source>
        <dbReference type="EMBL" id="EPQ25282.1"/>
    </source>
</evidence>
<dbReference type="Pfam" id="PF00144">
    <property type="entry name" value="Beta-lactamase"/>
    <property type="match status" value="1"/>
</dbReference>
<dbReference type="InterPro" id="IPR012338">
    <property type="entry name" value="Beta-lactam/transpept-like"/>
</dbReference>